<comment type="caution">
    <text evidence="3">The sequence shown here is derived from an EMBL/GenBank/DDBJ whole genome shotgun (WGS) entry which is preliminary data.</text>
</comment>
<evidence type="ECO:0000256" key="2">
    <source>
        <dbReference type="SAM" id="Phobius"/>
    </source>
</evidence>
<keyword evidence="2" id="KW-1133">Transmembrane helix</keyword>
<feature type="compositionally biased region" description="Low complexity" evidence="1">
    <location>
        <begin position="51"/>
        <end position="62"/>
    </location>
</feature>
<dbReference type="AlphaFoldDB" id="A0AAV0VR32"/>
<reference evidence="3 4" key="1">
    <citation type="submission" date="2023-01" db="EMBL/GenBank/DDBJ databases">
        <authorList>
            <person name="Whitehead M."/>
        </authorList>
    </citation>
    <scope>NUCLEOTIDE SEQUENCE [LARGE SCALE GENOMIC DNA]</scope>
</reference>
<feature type="region of interest" description="Disordered" evidence="1">
    <location>
        <begin position="47"/>
        <end position="68"/>
    </location>
</feature>
<dbReference type="Proteomes" id="UP001160148">
    <property type="component" value="Unassembled WGS sequence"/>
</dbReference>
<gene>
    <name evidence="3" type="ORF">MEUPH1_LOCUS3522</name>
</gene>
<evidence type="ECO:0000313" key="3">
    <source>
        <dbReference type="EMBL" id="CAI6346634.1"/>
    </source>
</evidence>
<feature type="transmembrane region" description="Helical" evidence="2">
    <location>
        <begin position="102"/>
        <end position="121"/>
    </location>
</feature>
<evidence type="ECO:0000256" key="1">
    <source>
        <dbReference type="SAM" id="MobiDB-lite"/>
    </source>
</evidence>
<protein>
    <submittedName>
        <fullName evidence="3">Uncharacterized protein</fullName>
    </submittedName>
</protein>
<sequence>MIGAGRRRKLSSWVVRKSCLNHEFDAAVSPFWKRRRTQHQTADIDPIRAVRGTPRPATAADTPPRPAHAIAQCRKRDCDVRLLRSSGAADSRAARRRRACSAAFPYLFTSFVSGVITHWPLRRVPLGGQKTTGPGPFPIADFSTFCHKHNLWQSSADNRKQNIDLFIS</sequence>
<accession>A0AAV0VR32</accession>
<evidence type="ECO:0000313" key="4">
    <source>
        <dbReference type="Proteomes" id="UP001160148"/>
    </source>
</evidence>
<keyword evidence="2" id="KW-0812">Transmembrane</keyword>
<name>A0AAV0VR32_9HEMI</name>
<keyword evidence="2" id="KW-0472">Membrane</keyword>
<dbReference type="EMBL" id="CARXXK010000001">
    <property type="protein sequence ID" value="CAI6346634.1"/>
    <property type="molecule type" value="Genomic_DNA"/>
</dbReference>
<organism evidence="3 4">
    <name type="scientific">Macrosiphum euphorbiae</name>
    <name type="common">potato aphid</name>
    <dbReference type="NCBI Taxonomy" id="13131"/>
    <lineage>
        <taxon>Eukaryota</taxon>
        <taxon>Metazoa</taxon>
        <taxon>Ecdysozoa</taxon>
        <taxon>Arthropoda</taxon>
        <taxon>Hexapoda</taxon>
        <taxon>Insecta</taxon>
        <taxon>Pterygota</taxon>
        <taxon>Neoptera</taxon>
        <taxon>Paraneoptera</taxon>
        <taxon>Hemiptera</taxon>
        <taxon>Sternorrhyncha</taxon>
        <taxon>Aphidomorpha</taxon>
        <taxon>Aphidoidea</taxon>
        <taxon>Aphididae</taxon>
        <taxon>Macrosiphini</taxon>
        <taxon>Macrosiphum</taxon>
    </lineage>
</organism>
<keyword evidence="4" id="KW-1185">Reference proteome</keyword>
<proteinExistence type="predicted"/>